<reference evidence="3" key="1">
    <citation type="journal article" date="2020" name="Syst. Appl. Microbiol.">
        <title>Streptomyces alkaliterrae sp. nov., isolated from an alkaline soil, and emended descriptions of Streptomyces alkaliphilus, Streptomyces calidiresistens and Streptomyces durbertensis.</title>
        <authorList>
            <person name="Swiecimska M."/>
            <person name="Golinska P."/>
            <person name="Nouioui I."/>
            <person name="Wypij M."/>
            <person name="Rai M."/>
            <person name="Sangal V."/>
            <person name="Goodfellow M."/>
        </authorList>
    </citation>
    <scope>NUCLEOTIDE SEQUENCE [LARGE SCALE GENOMIC DNA]</scope>
    <source>
        <strain evidence="3">DSM 104538</strain>
    </source>
</reference>
<proteinExistence type="predicted"/>
<dbReference type="EMBL" id="WMLF01000774">
    <property type="protein sequence ID" value="MBB1247109.1"/>
    <property type="molecule type" value="Genomic_DNA"/>
</dbReference>
<keyword evidence="3" id="KW-1185">Reference proteome</keyword>
<feature type="region of interest" description="Disordered" evidence="1">
    <location>
        <begin position="150"/>
        <end position="198"/>
    </location>
</feature>
<dbReference type="Proteomes" id="UP000766698">
    <property type="component" value="Unassembled WGS sequence"/>
</dbReference>
<evidence type="ECO:0000256" key="1">
    <source>
        <dbReference type="SAM" id="MobiDB-lite"/>
    </source>
</evidence>
<gene>
    <name evidence="2" type="ORF">GL263_26700</name>
</gene>
<protein>
    <submittedName>
        <fullName evidence="2">Uncharacterized protein</fullName>
    </submittedName>
</protein>
<evidence type="ECO:0000313" key="3">
    <source>
        <dbReference type="Proteomes" id="UP000766698"/>
    </source>
</evidence>
<organism evidence="2 3">
    <name type="scientific">Streptomyces durbertensis</name>
    <dbReference type="NCBI Taxonomy" id="2448886"/>
    <lineage>
        <taxon>Bacteria</taxon>
        <taxon>Bacillati</taxon>
        <taxon>Actinomycetota</taxon>
        <taxon>Actinomycetes</taxon>
        <taxon>Kitasatosporales</taxon>
        <taxon>Streptomycetaceae</taxon>
        <taxon>Streptomyces</taxon>
    </lineage>
</organism>
<feature type="compositionally biased region" description="Low complexity" evidence="1">
    <location>
        <begin position="186"/>
        <end position="198"/>
    </location>
</feature>
<name>A0ABR6ERC3_9ACTN</name>
<sequence length="198" mass="20751">MAVMFYVDGYWCEAVVRSPEAEGEWLLGTHLARSPAEAMRWLRAQAERIARALDPLPGGGGPFPSAALRAGDEVGGHVGHVLREWLDDRTYQETQRRALEEGRHISANAGAPDRVAGARDAAQVYYSLSCRPITSRRAVGLLASEARYGSAAGRTPVCPEGGARGEEELLSSDAVGEGPVGGGAAGSSAGQVRGRAPG</sequence>
<comment type="caution">
    <text evidence="2">The sequence shown here is derived from an EMBL/GenBank/DDBJ whole genome shotgun (WGS) entry which is preliminary data.</text>
</comment>
<accession>A0ABR6ERC3</accession>
<evidence type="ECO:0000313" key="2">
    <source>
        <dbReference type="EMBL" id="MBB1247109.1"/>
    </source>
</evidence>